<dbReference type="EMBL" id="HBJA01126312">
    <property type="protein sequence ID" value="CAE0832206.1"/>
    <property type="molecule type" value="Transcribed_RNA"/>
</dbReference>
<feature type="compositionally biased region" description="Basic and acidic residues" evidence="1">
    <location>
        <begin position="156"/>
        <end position="171"/>
    </location>
</feature>
<proteinExistence type="predicted"/>
<protein>
    <submittedName>
        <fullName evidence="2">Uncharacterized protein</fullName>
    </submittedName>
</protein>
<gene>
    <name evidence="2" type="ORF">EGYM00163_LOCUS43489</name>
</gene>
<name>A0A7S4GC89_9EUGL</name>
<evidence type="ECO:0000313" key="2">
    <source>
        <dbReference type="EMBL" id="CAE0832206.1"/>
    </source>
</evidence>
<accession>A0A7S4GC89</accession>
<evidence type="ECO:0000256" key="1">
    <source>
        <dbReference type="SAM" id="MobiDB-lite"/>
    </source>
</evidence>
<dbReference type="AlphaFoldDB" id="A0A7S4GC89"/>
<reference evidence="2" key="1">
    <citation type="submission" date="2021-01" db="EMBL/GenBank/DDBJ databases">
        <authorList>
            <person name="Corre E."/>
            <person name="Pelletier E."/>
            <person name="Niang G."/>
            <person name="Scheremetjew M."/>
            <person name="Finn R."/>
            <person name="Kale V."/>
            <person name="Holt S."/>
            <person name="Cochrane G."/>
            <person name="Meng A."/>
            <person name="Brown T."/>
            <person name="Cohen L."/>
        </authorList>
    </citation>
    <scope>NUCLEOTIDE SEQUENCE</scope>
    <source>
        <strain evidence="2">CCMP1594</strain>
    </source>
</reference>
<sequence length="374" mass="41860">MPAKGESGGAPLSELGENLHHLIDCKEAIVGAYISPKLFEDVISQHLGPVEVAAIKSFSMELANVMTDEQKKSWRQVILGVERGESESGSMRSGGLIDQDTELLEGFLESESHVALIINCQLQNYQLQNALRRANAEWKAQFPVDEVLLDGSKVPSKAEPKDANGNGERRSISGPRVSVPGGYAYDNGMPPEDRVMWLQSLSWSLKYQKGGFTELLTWREEFFKSLDEFCAGFKGKKGFLQRLEQRKTMNSYSLVASNLRTRLSLCSPQYSPTMVKTAYVTCLADALDACQRIFQVHKKKAGVLGKIKNNKCEMHDILKAQSESLKSIVVYDQLLETHHQSARYHRPSRTPEIFPLHLDDDAPPDIPFPRPSTY</sequence>
<organism evidence="2">
    <name type="scientific">Eutreptiella gymnastica</name>
    <dbReference type="NCBI Taxonomy" id="73025"/>
    <lineage>
        <taxon>Eukaryota</taxon>
        <taxon>Discoba</taxon>
        <taxon>Euglenozoa</taxon>
        <taxon>Euglenida</taxon>
        <taxon>Spirocuta</taxon>
        <taxon>Euglenophyceae</taxon>
        <taxon>Eutreptiales</taxon>
        <taxon>Eutreptiaceae</taxon>
        <taxon>Eutreptiella</taxon>
    </lineage>
</organism>
<feature type="region of interest" description="Disordered" evidence="1">
    <location>
        <begin position="153"/>
        <end position="175"/>
    </location>
</feature>